<feature type="compositionally biased region" description="Basic and acidic residues" evidence="1">
    <location>
        <begin position="1"/>
        <end position="19"/>
    </location>
</feature>
<evidence type="ECO:0000256" key="1">
    <source>
        <dbReference type="SAM" id="MobiDB-lite"/>
    </source>
</evidence>
<evidence type="ECO:0000313" key="2">
    <source>
        <dbReference type="EMBL" id="KAK7860695.1"/>
    </source>
</evidence>
<dbReference type="GO" id="GO:0009658">
    <property type="term" value="P:chloroplast organization"/>
    <property type="evidence" value="ECO:0007669"/>
    <property type="project" value="InterPro"/>
</dbReference>
<dbReference type="GO" id="GO:0010239">
    <property type="term" value="P:chloroplast mRNA processing"/>
    <property type="evidence" value="ECO:0007669"/>
    <property type="project" value="InterPro"/>
</dbReference>
<feature type="non-terminal residue" evidence="2">
    <location>
        <position position="1"/>
    </location>
</feature>
<proteinExistence type="predicted"/>
<comment type="caution">
    <text evidence="2">The sequence shown here is derived from an EMBL/GenBank/DDBJ whole genome shotgun (WGS) entry which is preliminary data.</text>
</comment>
<dbReference type="PANTHER" id="PTHR37219:SF1">
    <property type="entry name" value="PROTEIN PALE CRESS, CHLOROPLASTIC"/>
    <property type="match status" value="1"/>
</dbReference>
<dbReference type="EMBL" id="PKMF04000005">
    <property type="protein sequence ID" value="KAK7860695.1"/>
    <property type="molecule type" value="Genomic_DNA"/>
</dbReference>
<dbReference type="GO" id="GO:0071482">
    <property type="term" value="P:cellular response to light stimulus"/>
    <property type="evidence" value="ECO:0007669"/>
    <property type="project" value="TreeGrafter"/>
</dbReference>
<dbReference type="GO" id="GO:0009509">
    <property type="term" value="C:chromoplast"/>
    <property type="evidence" value="ECO:0007669"/>
    <property type="project" value="TreeGrafter"/>
</dbReference>
<organism evidence="2 3">
    <name type="scientific">Quercus suber</name>
    <name type="common">Cork oak</name>
    <dbReference type="NCBI Taxonomy" id="58331"/>
    <lineage>
        <taxon>Eukaryota</taxon>
        <taxon>Viridiplantae</taxon>
        <taxon>Streptophyta</taxon>
        <taxon>Embryophyta</taxon>
        <taxon>Tracheophyta</taxon>
        <taxon>Spermatophyta</taxon>
        <taxon>Magnoliopsida</taxon>
        <taxon>eudicotyledons</taxon>
        <taxon>Gunneridae</taxon>
        <taxon>Pentapetalae</taxon>
        <taxon>rosids</taxon>
        <taxon>fabids</taxon>
        <taxon>Fagales</taxon>
        <taxon>Fagaceae</taxon>
        <taxon>Quercus</taxon>
    </lineage>
</organism>
<dbReference type="GO" id="GO:0009513">
    <property type="term" value="C:etioplast"/>
    <property type="evidence" value="ECO:0007669"/>
    <property type="project" value="TreeGrafter"/>
</dbReference>
<dbReference type="GO" id="GO:0009537">
    <property type="term" value="C:proplastid"/>
    <property type="evidence" value="ECO:0007669"/>
    <property type="project" value="TreeGrafter"/>
</dbReference>
<dbReference type="GO" id="GO:0009501">
    <property type="term" value="C:amyloplast"/>
    <property type="evidence" value="ECO:0007669"/>
    <property type="project" value="TreeGrafter"/>
</dbReference>
<accession>A0AAW0MAG8</accession>
<gene>
    <name evidence="2" type="primary">PAC_0</name>
    <name evidence="2" type="ORF">CFP56_033159</name>
</gene>
<dbReference type="GO" id="GO:0009507">
    <property type="term" value="C:chloroplast"/>
    <property type="evidence" value="ECO:0007669"/>
    <property type="project" value="TreeGrafter"/>
</dbReference>
<dbReference type="Proteomes" id="UP000237347">
    <property type="component" value="Unassembled WGS sequence"/>
</dbReference>
<protein>
    <submittedName>
        <fullName evidence="2">Protein pale cress</fullName>
    </submittedName>
</protein>
<sequence>EWQARPREKTKELHGRRQQEEEEEEGKVKEYREIGTHLKGFPEEDVRKALRLVSSFIGAFEEVVEDEMDSVRTLYLLYRRVEATPAMRLLNGLLNIRDRFDDEGWLKPEGMQKTHG</sequence>
<reference evidence="2 3" key="1">
    <citation type="journal article" date="2018" name="Sci. Data">
        <title>The draft genome sequence of cork oak.</title>
        <authorList>
            <person name="Ramos A.M."/>
            <person name="Usie A."/>
            <person name="Barbosa P."/>
            <person name="Barros P.M."/>
            <person name="Capote T."/>
            <person name="Chaves I."/>
            <person name="Simoes F."/>
            <person name="Abreu I."/>
            <person name="Carrasquinho I."/>
            <person name="Faro C."/>
            <person name="Guimaraes J.B."/>
            <person name="Mendonca D."/>
            <person name="Nobrega F."/>
            <person name="Rodrigues L."/>
            <person name="Saibo N.J.M."/>
            <person name="Varela M.C."/>
            <person name="Egas C."/>
            <person name="Matos J."/>
            <person name="Miguel C.M."/>
            <person name="Oliveira M.M."/>
            <person name="Ricardo C.P."/>
            <person name="Goncalves S."/>
        </authorList>
    </citation>
    <scope>NUCLEOTIDE SEQUENCE [LARGE SCALE GENOMIC DNA]</scope>
    <source>
        <strain evidence="3">cv. HL8</strain>
    </source>
</reference>
<keyword evidence="3" id="KW-1185">Reference proteome</keyword>
<evidence type="ECO:0000313" key="3">
    <source>
        <dbReference type="Proteomes" id="UP000237347"/>
    </source>
</evidence>
<feature type="region of interest" description="Disordered" evidence="1">
    <location>
        <begin position="1"/>
        <end position="29"/>
    </location>
</feature>
<dbReference type="InterPro" id="IPR034563">
    <property type="entry name" value="PALE_CRESS"/>
</dbReference>
<dbReference type="PANTHER" id="PTHR37219">
    <property type="entry name" value="PROTEIN PALE CRESS, CHLOROPLASTIC"/>
    <property type="match status" value="1"/>
</dbReference>
<dbReference type="AlphaFoldDB" id="A0AAW0MAG8"/>
<dbReference type="GO" id="GO:0009965">
    <property type="term" value="P:leaf morphogenesis"/>
    <property type="evidence" value="ECO:0007669"/>
    <property type="project" value="TreeGrafter"/>
</dbReference>
<name>A0AAW0MAG8_QUESU</name>